<reference evidence="1 2" key="1">
    <citation type="submission" date="2020-02" db="EMBL/GenBank/DDBJ databases">
        <title>Complete genome of Muricauda sp. 501str8.</title>
        <authorList>
            <person name="Dong B."/>
            <person name="Zhu S."/>
            <person name="Yang J."/>
            <person name="Chen J."/>
        </authorList>
    </citation>
    <scope>NUCLEOTIDE SEQUENCE [LARGE SCALE GENOMIC DNA]</scope>
    <source>
        <strain evidence="1 2">501str8</strain>
    </source>
</reference>
<dbReference type="EMBL" id="CP049616">
    <property type="protein sequence ID" value="QII46494.1"/>
    <property type="molecule type" value="Genomic_DNA"/>
</dbReference>
<evidence type="ECO:0000313" key="2">
    <source>
        <dbReference type="Proteomes" id="UP000502928"/>
    </source>
</evidence>
<protein>
    <submittedName>
        <fullName evidence="1">Uncharacterized protein</fullName>
    </submittedName>
</protein>
<dbReference type="Proteomes" id="UP000502928">
    <property type="component" value="Chromosome"/>
</dbReference>
<dbReference type="RefSeq" id="WP_166249866.1">
    <property type="nucleotide sequence ID" value="NZ_CP049616.1"/>
</dbReference>
<proteinExistence type="predicted"/>
<evidence type="ECO:0000313" key="1">
    <source>
        <dbReference type="EMBL" id="QII46494.1"/>
    </source>
</evidence>
<organism evidence="1 2">
    <name type="scientific">Flagellimonas oceani</name>
    <dbReference type="NCBI Taxonomy" id="2698672"/>
    <lineage>
        <taxon>Bacteria</taxon>
        <taxon>Pseudomonadati</taxon>
        <taxon>Bacteroidota</taxon>
        <taxon>Flavobacteriia</taxon>
        <taxon>Flavobacteriales</taxon>
        <taxon>Flavobacteriaceae</taxon>
        <taxon>Flagellimonas</taxon>
    </lineage>
</organism>
<accession>A0A6G7J7H9</accession>
<dbReference type="KEGG" id="mut:GVT53_17995"/>
<name>A0A6G7J7H9_9FLAO</name>
<sequence>MKGSTLVGLFFWVDIGGRTKDERRRTKDEGRWTMDDGRRMKEQRFKNQDFRFGIMSLRLRSAAELLTSEIFIQSS</sequence>
<gene>
    <name evidence="1" type="ORF">GVT53_17995</name>
</gene>
<dbReference type="AlphaFoldDB" id="A0A6G7J7H9"/>
<keyword evidence="2" id="KW-1185">Reference proteome</keyword>